<keyword evidence="1" id="KW-0812">Transmembrane</keyword>
<evidence type="ECO:0000259" key="2">
    <source>
        <dbReference type="Pfam" id="PF02517"/>
    </source>
</evidence>
<proteinExistence type="predicted"/>
<protein>
    <submittedName>
        <fullName evidence="3">CAAX amino terminal protease</fullName>
    </submittedName>
</protein>
<feature type="transmembrane region" description="Helical" evidence="1">
    <location>
        <begin position="127"/>
        <end position="149"/>
    </location>
</feature>
<dbReference type="GO" id="GO:0004175">
    <property type="term" value="F:endopeptidase activity"/>
    <property type="evidence" value="ECO:0007669"/>
    <property type="project" value="UniProtKB-ARBA"/>
</dbReference>
<comment type="caution">
    <text evidence="3">The sequence shown here is derived from an EMBL/GenBank/DDBJ whole genome shotgun (WGS) entry which is preliminary data.</text>
</comment>
<keyword evidence="3" id="KW-0378">Hydrolase</keyword>
<dbReference type="Pfam" id="PF02517">
    <property type="entry name" value="Rce1-like"/>
    <property type="match status" value="1"/>
</dbReference>
<dbReference type="GO" id="GO:0080120">
    <property type="term" value="P:CAAX-box protein maturation"/>
    <property type="evidence" value="ECO:0007669"/>
    <property type="project" value="UniProtKB-ARBA"/>
</dbReference>
<keyword evidence="1" id="KW-0472">Membrane</keyword>
<dbReference type="Proteomes" id="UP000634136">
    <property type="component" value="Unassembled WGS sequence"/>
</dbReference>
<dbReference type="PANTHER" id="PTHR43592:SF4">
    <property type="entry name" value="CAAX AMINO TERMINAL PROTEASE FAMILY PROTEIN"/>
    <property type="match status" value="1"/>
</dbReference>
<gene>
    <name evidence="3" type="ORF">G2W53_038085</name>
</gene>
<feature type="domain" description="CAAX prenyl protease 2/Lysostaphin resistance protein A-like" evidence="2">
    <location>
        <begin position="218"/>
        <end position="304"/>
    </location>
</feature>
<dbReference type="AlphaFoldDB" id="A0A834W6G1"/>
<feature type="transmembrane region" description="Helical" evidence="1">
    <location>
        <begin position="93"/>
        <end position="115"/>
    </location>
</feature>
<keyword evidence="1" id="KW-1133">Transmembrane helix</keyword>
<feature type="transmembrane region" description="Helical" evidence="1">
    <location>
        <begin position="270"/>
        <end position="288"/>
    </location>
</feature>
<feature type="transmembrane region" description="Helical" evidence="1">
    <location>
        <begin position="295"/>
        <end position="311"/>
    </location>
</feature>
<dbReference type="GO" id="GO:0006508">
    <property type="term" value="P:proteolysis"/>
    <property type="evidence" value="ECO:0007669"/>
    <property type="project" value="UniProtKB-KW"/>
</dbReference>
<evidence type="ECO:0000313" key="3">
    <source>
        <dbReference type="EMBL" id="KAF7805924.1"/>
    </source>
</evidence>
<accession>A0A834W6G1</accession>
<sequence>MMWWVRCPPLISSPPPPKTTRFAGQFTKPLHSSLFPSNCHASSLHFTRSPAPTSFKSFCRGSQTTRHQNKLSQGFSVLQEDGPWERGNLWSTLAFYIFILHIPLSFGGLSVVAQITGDPHLHPQTQVLSLLLIQILELNGALLLLKYTAKPQFKFVNLFKNNRLEETRNWILASAVGFGFLVLMVLLTSLVASTLFGPKPVNNPIVKEILLSSDVSRVACVLVYCIVSPLLEEVVYRGFLLTSLSSTMEWGQAVAISSLIFSASHFSGDNFLQLFIIGCVLASSYCWTGNLKSPILIHSLYNALTLIITYFY</sequence>
<evidence type="ECO:0000313" key="4">
    <source>
        <dbReference type="Proteomes" id="UP000634136"/>
    </source>
</evidence>
<dbReference type="InterPro" id="IPR003675">
    <property type="entry name" value="Rce1/LyrA-like_dom"/>
</dbReference>
<organism evidence="3 4">
    <name type="scientific">Senna tora</name>
    <dbReference type="NCBI Taxonomy" id="362788"/>
    <lineage>
        <taxon>Eukaryota</taxon>
        <taxon>Viridiplantae</taxon>
        <taxon>Streptophyta</taxon>
        <taxon>Embryophyta</taxon>
        <taxon>Tracheophyta</taxon>
        <taxon>Spermatophyta</taxon>
        <taxon>Magnoliopsida</taxon>
        <taxon>eudicotyledons</taxon>
        <taxon>Gunneridae</taxon>
        <taxon>Pentapetalae</taxon>
        <taxon>rosids</taxon>
        <taxon>fabids</taxon>
        <taxon>Fabales</taxon>
        <taxon>Fabaceae</taxon>
        <taxon>Caesalpinioideae</taxon>
        <taxon>Cassia clade</taxon>
        <taxon>Senna</taxon>
    </lineage>
</organism>
<feature type="transmembrane region" description="Helical" evidence="1">
    <location>
        <begin position="170"/>
        <end position="197"/>
    </location>
</feature>
<dbReference type="PANTHER" id="PTHR43592">
    <property type="entry name" value="CAAX AMINO TERMINAL PROTEASE"/>
    <property type="match status" value="1"/>
</dbReference>
<dbReference type="EMBL" id="JAAIUW010000012">
    <property type="protein sequence ID" value="KAF7805924.1"/>
    <property type="molecule type" value="Genomic_DNA"/>
</dbReference>
<dbReference type="OrthoDB" id="1742244at2759"/>
<reference evidence="3" key="1">
    <citation type="submission" date="2020-09" db="EMBL/GenBank/DDBJ databases">
        <title>Genome-Enabled Discovery of Anthraquinone Biosynthesis in Senna tora.</title>
        <authorList>
            <person name="Kang S.-H."/>
            <person name="Pandey R.P."/>
            <person name="Lee C.-M."/>
            <person name="Sim J.-S."/>
            <person name="Jeong J.-T."/>
            <person name="Choi B.-S."/>
            <person name="Jung M."/>
            <person name="Ginzburg D."/>
            <person name="Zhao K."/>
            <person name="Won S.Y."/>
            <person name="Oh T.-J."/>
            <person name="Yu Y."/>
            <person name="Kim N.-H."/>
            <person name="Lee O.R."/>
            <person name="Lee T.-H."/>
            <person name="Bashyal P."/>
            <person name="Kim T.-S."/>
            <person name="Lee W.-H."/>
            <person name="Kawkins C."/>
            <person name="Kim C.-K."/>
            <person name="Kim J.S."/>
            <person name="Ahn B.O."/>
            <person name="Rhee S.Y."/>
            <person name="Sohng J.K."/>
        </authorList>
    </citation>
    <scope>NUCLEOTIDE SEQUENCE</scope>
    <source>
        <tissue evidence="3">Leaf</tissue>
    </source>
</reference>
<evidence type="ECO:0000256" key="1">
    <source>
        <dbReference type="SAM" id="Phobius"/>
    </source>
</evidence>
<keyword evidence="4" id="KW-1185">Reference proteome</keyword>
<name>A0A834W6G1_9FABA</name>
<keyword evidence="3" id="KW-0645">Protease</keyword>